<keyword evidence="2" id="KW-1133">Transmembrane helix</keyword>
<evidence type="ECO:0008006" key="5">
    <source>
        <dbReference type="Google" id="ProtNLM"/>
    </source>
</evidence>
<sequence length="473" mass="50827">MANAQPPSLPPLAPSPHPVPALSLLGPARWHSRPRPDIEPASLAEPKNTSHPVRPLSSVHLINVPSYRIVPYLYLQRAHPPDGYAKIAQKSPLSSRQTRSRHPPPPGDFDPETHDTTHQLEITLTPSIVASSRSLLDFGHRSFLSSTRSARFSTKVACGPPPSHLRRLLHSCTSPYHNTLPSDLVSRSRPVVLLLRRLQLAPANHYCSSTRIVWLSRRCVPCDLALPSAVRLLSSSPGTTHRRQDVPPTTTLFPVAQLPSCVEQCGPLYDANGACVPPNVAAVDNNCFCNFNALSPWHQGASGVCVNAACSPDEFSSLQSWYTGYCSSATAAGAGGDAADPTTTTNTGGAATSTNTRTNVNQGPGGDWISNHWRWVIGIVILVVAIVGIWVGACIWRRRYLRRKDRAKGFGKHNSQSAFPAPGGSNVHVGAAGSGAPPLAGNDTSPAGPGMFMPNSASYDEKPKKKWIVRDRT</sequence>
<evidence type="ECO:0000256" key="2">
    <source>
        <dbReference type="SAM" id="Phobius"/>
    </source>
</evidence>
<dbReference type="AlphaFoldDB" id="A0A8K0TL55"/>
<name>A0A8K0TL55_9PEZI</name>
<evidence type="ECO:0000313" key="4">
    <source>
        <dbReference type="Proteomes" id="UP000813385"/>
    </source>
</evidence>
<dbReference type="Proteomes" id="UP000813385">
    <property type="component" value="Unassembled WGS sequence"/>
</dbReference>
<feature type="compositionally biased region" description="Low complexity" evidence="1">
    <location>
        <begin position="430"/>
        <end position="441"/>
    </location>
</feature>
<feature type="region of interest" description="Disordered" evidence="1">
    <location>
        <begin position="1"/>
        <end position="54"/>
    </location>
</feature>
<evidence type="ECO:0000256" key="1">
    <source>
        <dbReference type="SAM" id="MobiDB-lite"/>
    </source>
</evidence>
<keyword evidence="2" id="KW-0812">Transmembrane</keyword>
<accession>A0A8K0TL55</accession>
<keyword evidence="2" id="KW-0472">Membrane</keyword>
<feature type="region of interest" description="Disordered" evidence="1">
    <location>
        <begin position="410"/>
        <end position="473"/>
    </location>
</feature>
<feature type="compositionally biased region" description="Pro residues" evidence="1">
    <location>
        <begin position="7"/>
        <end position="19"/>
    </location>
</feature>
<gene>
    <name evidence="3" type="ORF">B0T11DRAFT_349893</name>
</gene>
<comment type="caution">
    <text evidence="3">The sequence shown here is derived from an EMBL/GenBank/DDBJ whole genome shotgun (WGS) entry which is preliminary data.</text>
</comment>
<organism evidence="3 4">
    <name type="scientific">Plectosphaerella cucumerina</name>
    <dbReference type="NCBI Taxonomy" id="40658"/>
    <lineage>
        <taxon>Eukaryota</taxon>
        <taxon>Fungi</taxon>
        <taxon>Dikarya</taxon>
        <taxon>Ascomycota</taxon>
        <taxon>Pezizomycotina</taxon>
        <taxon>Sordariomycetes</taxon>
        <taxon>Hypocreomycetidae</taxon>
        <taxon>Glomerellales</taxon>
        <taxon>Plectosphaerellaceae</taxon>
        <taxon>Plectosphaerella</taxon>
    </lineage>
</organism>
<proteinExistence type="predicted"/>
<reference evidence="3" key="1">
    <citation type="journal article" date="2021" name="Nat. Commun.">
        <title>Genetic determinants of endophytism in the Arabidopsis root mycobiome.</title>
        <authorList>
            <person name="Mesny F."/>
            <person name="Miyauchi S."/>
            <person name="Thiergart T."/>
            <person name="Pickel B."/>
            <person name="Atanasova L."/>
            <person name="Karlsson M."/>
            <person name="Huettel B."/>
            <person name="Barry K.W."/>
            <person name="Haridas S."/>
            <person name="Chen C."/>
            <person name="Bauer D."/>
            <person name="Andreopoulos W."/>
            <person name="Pangilinan J."/>
            <person name="LaButti K."/>
            <person name="Riley R."/>
            <person name="Lipzen A."/>
            <person name="Clum A."/>
            <person name="Drula E."/>
            <person name="Henrissat B."/>
            <person name="Kohler A."/>
            <person name="Grigoriev I.V."/>
            <person name="Martin F.M."/>
            <person name="Hacquard S."/>
        </authorList>
    </citation>
    <scope>NUCLEOTIDE SEQUENCE</scope>
    <source>
        <strain evidence="3">MPI-CAGE-AT-0016</strain>
    </source>
</reference>
<feature type="region of interest" description="Disordered" evidence="1">
    <location>
        <begin position="84"/>
        <end position="114"/>
    </location>
</feature>
<dbReference type="OrthoDB" id="5426355at2759"/>
<feature type="region of interest" description="Disordered" evidence="1">
    <location>
        <begin position="335"/>
        <end position="359"/>
    </location>
</feature>
<feature type="compositionally biased region" description="Low complexity" evidence="1">
    <location>
        <begin position="335"/>
        <end position="356"/>
    </location>
</feature>
<protein>
    <recommendedName>
        <fullName evidence="5">Integral membrane protein</fullName>
    </recommendedName>
</protein>
<dbReference type="EMBL" id="JAGPXD010000002">
    <property type="protein sequence ID" value="KAH7368378.1"/>
    <property type="molecule type" value="Genomic_DNA"/>
</dbReference>
<feature type="transmembrane region" description="Helical" evidence="2">
    <location>
        <begin position="373"/>
        <end position="396"/>
    </location>
</feature>
<evidence type="ECO:0000313" key="3">
    <source>
        <dbReference type="EMBL" id="KAH7368378.1"/>
    </source>
</evidence>
<keyword evidence="4" id="KW-1185">Reference proteome</keyword>
<feature type="compositionally biased region" description="Basic and acidic residues" evidence="1">
    <location>
        <begin position="459"/>
        <end position="473"/>
    </location>
</feature>